<reference evidence="2 3" key="1">
    <citation type="journal article" date="2014" name="Agronomy (Basel)">
        <title>A Draft Genome Sequence for Ensete ventricosum, the Drought-Tolerant Tree Against Hunger.</title>
        <authorList>
            <person name="Harrison J."/>
            <person name="Moore K.A."/>
            <person name="Paszkiewicz K."/>
            <person name="Jones T."/>
            <person name="Grant M."/>
            <person name="Ambacheew D."/>
            <person name="Muzemil S."/>
            <person name="Studholme D.J."/>
        </authorList>
    </citation>
    <scope>NUCLEOTIDE SEQUENCE [LARGE SCALE GENOMIC DNA]</scope>
</reference>
<organism evidence="2 3">
    <name type="scientific">Ensete ventricosum</name>
    <name type="common">Abyssinian banana</name>
    <name type="synonym">Musa ensete</name>
    <dbReference type="NCBI Taxonomy" id="4639"/>
    <lineage>
        <taxon>Eukaryota</taxon>
        <taxon>Viridiplantae</taxon>
        <taxon>Streptophyta</taxon>
        <taxon>Embryophyta</taxon>
        <taxon>Tracheophyta</taxon>
        <taxon>Spermatophyta</taxon>
        <taxon>Magnoliopsida</taxon>
        <taxon>Liliopsida</taxon>
        <taxon>Zingiberales</taxon>
        <taxon>Musaceae</taxon>
        <taxon>Ensete</taxon>
    </lineage>
</organism>
<dbReference type="GO" id="GO:0016020">
    <property type="term" value="C:membrane"/>
    <property type="evidence" value="ECO:0007669"/>
    <property type="project" value="GOC"/>
</dbReference>
<name>A0A426ZRC6_ENSVE</name>
<feature type="region of interest" description="Disordered" evidence="1">
    <location>
        <begin position="375"/>
        <end position="394"/>
    </location>
</feature>
<dbReference type="EMBL" id="AMZH03005395">
    <property type="protein sequence ID" value="RRT66500.1"/>
    <property type="molecule type" value="Genomic_DNA"/>
</dbReference>
<dbReference type="PANTHER" id="PTHR12358:SF111">
    <property type="entry name" value="CERAMIDE KINASE, ISOFORM A"/>
    <property type="match status" value="1"/>
</dbReference>
<evidence type="ECO:0000313" key="2">
    <source>
        <dbReference type="EMBL" id="RRT66500.1"/>
    </source>
</evidence>
<evidence type="ECO:0000313" key="3">
    <source>
        <dbReference type="Proteomes" id="UP000287651"/>
    </source>
</evidence>
<evidence type="ECO:0008006" key="4">
    <source>
        <dbReference type="Google" id="ProtNLM"/>
    </source>
</evidence>
<dbReference type="AlphaFoldDB" id="A0A426ZRC6"/>
<proteinExistence type="predicted"/>
<dbReference type="GO" id="GO:0006672">
    <property type="term" value="P:ceramide metabolic process"/>
    <property type="evidence" value="ECO:0007669"/>
    <property type="project" value="TreeGrafter"/>
</dbReference>
<dbReference type="InterPro" id="IPR050187">
    <property type="entry name" value="Lipid_Phosphate_FormReg"/>
</dbReference>
<comment type="caution">
    <text evidence="2">The sequence shown here is derived from an EMBL/GenBank/DDBJ whole genome shotgun (WGS) entry which is preliminary data.</text>
</comment>
<dbReference type="PANTHER" id="PTHR12358">
    <property type="entry name" value="SPHINGOSINE KINASE"/>
    <property type="match status" value="1"/>
</dbReference>
<gene>
    <name evidence="2" type="ORF">B296_00014297</name>
</gene>
<sequence length="590" mass="66547">MKTHEHRIDIGDEKSDLLGYEIFSGKLFLYKKMKSTRDEEQTGSGTINSDSMDAKLTSKALIWGSNVLSLEDVISVSYKACFRHFTVHAYPVRKRSCGLSCLLKPQRSQKDFHFLASSSEEAIQWVQSFADQQCYINCSPHPMVSGKKQDSDVVTSVPLYGMPYIKCKSPPRILVVLNPRSGHGRSILELSEKYQKRFGPLRYFVAGFLKFMCLPKYSFEVEYLPMSKEIGNSKGKVLANQGKEDISDIYTDTMQRSTKDGIPRASSLSSIDSIMSPNRMSGKDMDTTGSTIASIGLSDSVRGLDPKAKQMSSGRSNLVDEPDEVIHPQPHLSANSNWPRTRSKSRTDKTWTSQTTSNDSRYSWAATSLYDKEDISSTVSDPGPVWDSEPKWDAEPNWEAENPIELPGPPDDVEQVMEKVPVPSLEDKWVVKKGQFLGVLVCNHSCKTVQSLSSQVVAPKAVHDDNSLDLLLVCGSGRFRLLKFFICLQFGRHLSLPYVDYIKRIWTLYCNMNSRSRPFCVFIACPRPPHPCAVVRVRCLRTPTVAMKRLCTHTPINSPIGLQRLVTLAIASKCYRNCCRQWRCYYSRCM</sequence>
<dbReference type="SUPFAM" id="SSF111331">
    <property type="entry name" value="NAD kinase/diacylglycerol kinase-like"/>
    <property type="match status" value="1"/>
</dbReference>
<dbReference type="Proteomes" id="UP000287651">
    <property type="component" value="Unassembled WGS sequence"/>
</dbReference>
<dbReference type="InterPro" id="IPR016064">
    <property type="entry name" value="NAD/diacylglycerol_kinase_sf"/>
</dbReference>
<protein>
    <recommendedName>
        <fullName evidence="4">DAGKc domain-containing protein</fullName>
    </recommendedName>
</protein>
<feature type="region of interest" description="Disordered" evidence="1">
    <location>
        <begin position="258"/>
        <end position="285"/>
    </location>
</feature>
<dbReference type="Gene3D" id="2.60.200.40">
    <property type="match status" value="1"/>
</dbReference>
<dbReference type="GO" id="GO:0001729">
    <property type="term" value="F:ceramide kinase activity"/>
    <property type="evidence" value="ECO:0007669"/>
    <property type="project" value="TreeGrafter"/>
</dbReference>
<feature type="region of interest" description="Disordered" evidence="1">
    <location>
        <begin position="297"/>
        <end position="358"/>
    </location>
</feature>
<feature type="compositionally biased region" description="Low complexity" evidence="1">
    <location>
        <begin position="266"/>
        <end position="276"/>
    </location>
</feature>
<evidence type="ECO:0000256" key="1">
    <source>
        <dbReference type="SAM" id="MobiDB-lite"/>
    </source>
</evidence>
<accession>A0A426ZRC6</accession>